<evidence type="ECO:0000256" key="3">
    <source>
        <dbReference type="SAM" id="SignalP"/>
    </source>
</evidence>
<dbReference type="EMBL" id="LEKV01004830">
    <property type="protein sequence ID" value="KVH92239.1"/>
    <property type="molecule type" value="Genomic_DNA"/>
</dbReference>
<dbReference type="OrthoDB" id="2020776at2759"/>
<dbReference type="AlphaFoldDB" id="A0A103XK92"/>
<evidence type="ECO:0000313" key="4">
    <source>
        <dbReference type="EMBL" id="KVH92239.1"/>
    </source>
</evidence>
<feature type="region of interest" description="Disordered" evidence="1">
    <location>
        <begin position="111"/>
        <end position="180"/>
    </location>
</feature>
<accession>A0A103XK92</accession>
<feature type="chain" id="PRO_5007118874" evidence="3">
    <location>
        <begin position="25"/>
        <end position="431"/>
    </location>
</feature>
<keyword evidence="2" id="KW-1133">Transmembrane helix</keyword>
<dbReference type="PANTHER" id="PTHR35310:SF1">
    <property type="entry name" value="CELL WALL INTEGRITY_STRESS RESPONSE COMPONENT-LIKE PROTEIN"/>
    <property type="match status" value="1"/>
</dbReference>
<feature type="transmembrane region" description="Helical" evidence="2">
    <location>
        <begin position="397"/>
        <end position="413"/>
    </location>
</feature>
<reference evidence="4 5" key="1">
    <citation type="journal article" date="2016" name="Sci. Rep.">
        <title>The genome sequence of the outbreeding globe artichoke constructed de novo incorporating a phase-aware low-pass sequencing strategy of F1 progeny.</title>
        <authorList>
            <person name="Scaglione D."/>
            <person name="Reyes-Chin-Wo S."/>
            <person name="Acquadro A."/>
            <person name="Froenicke L."/>
            <person name="Portis E."/>
            <person name="Beitel C."/>
            <person name="Tirone M."/>
            <person name="Mauro R."/>
            <person name="Lo Monaco A."/>
            <person name="Mauromicale G."/>
            <person name="Faccioli P."/>
            <person name="Cattivelli L."/>
            <person name="Rieseberg L."/>
            <person name="Michelmore R."/>
            <person name="Lanteri S."/>
        </authorList>
    </citation>
    <scope>NUCLEOTIDE SEQUENCE [LARGE SCALE GENOMIC DNA]</scope>
    <source>
        <strain evidence="4">2C</strain>
    </source>
</reference>
<keyword evidence="2" id="KW-0472">Membrane</keyword>
<organism evidence="4 5">
    <name type="scientific">Cynara cardunculus var. scolymus</name>
    <name type="common">Globe artichoke</name>
    <name type="synonym">Cynara scolymus</name>
    <dbReference type="NCBI Taxonomy" id="59895"/>
    <lineage>
        <taxon>Eukaryota</taxon>
        <taxon>Viridiplantae</taxon>
        <taxon>Streptophyta</taxon>
        <taxon>Embryophyta</taxon>
        <taxon>Tracheophyta</taxon>
        <taxon>Spermatophyta</taxon>
        <taxon>Magnoliopsida</taxon>
        <taxon>eudicotyledons</taxon>
        <taxon>Gunneridae</taxon>
        <taxon>Pentapetalae</taxon>
        <taxon>asterids</taxon>
        <taxon>campanulids</taxon>
        <taxon>Asterales</taxon>
        <taxon>Asteraceae</taxon>
        <taxon>Carduoideae</taxon>
        <taxon>Cardueae</taxon>
        <taxon>Carduinae</taxon>
        <taxon>Cynara</taxon>
    </lineage>
</organism>
<keyword evidence="5" id="KW-1185">Reference proteome</keyword>
<dbReference type="PANTHER" id="PTHR35310">
    <property type="entry name" value="CELL WALL INTEGRITY/STRESS RESPONSE COMPONENT-LIKE PROTEIN"/>
    <property type="match status" value="1"/>
</dbReference>
<gene>
    <name evidence="4" type="ORF">Ccrd_005727</name>
</gene>
<feature type="transmembrane region" description="Helical" evidence="2">
    <location>
        <begin position="360"/>
        <end position="377"/>
    </location>
</feature>
<protein>
    <submittedName>
        <fullName evidence="4">Uncharacterized protein</fullName>
    </submittedName>
</protein>
<name>A0A103XK92_CYNCS</name>
<dbReference type="OMA" id="HETFLPD"/>
<feature type="transmembrane region" description="Helical" evidence="2">
    <location>
        <begin position="327"/>
        <end position="348"/>
    </location>
</feature>
<evidence type="ECO:0000256" key="2">
    <source>
        <dbReference type="SAM" id="Phobius"/>
    </source>
</evidence>
<evidence type="ECO:0000256" key="1">
    <source>
        <dbReference type="SAM" id="MobiDB-lite"/>
    </source>
</evidence>
<feature type="transmembrane region" description="Helical" evidence="2">
    <location>
        <begin position="286"/>
        <end position="307"/>
    </location>
</feature>
<dbReference type="Proteomes" id="UP000243975">
    <property type="component" value="Unassembled WGS sequence"/>
</dbReference>
<evidence type="ECO:0000313" key="5">
    <source>
        <dbReference type="Proteomes" id="UP000243975"/>
    </source>
</evidence>
<feature type="compositionally biased region" description="Polar residues" evidence="1">
    <location>
        <begin position="113"/>
        <end position="165"/>
    </location>
</feature>
<keyword evidence="2" id="KW-0812">Transmembrane</keyword>
<sequence>MAPLHFQKVLFLLLFFTISFLASSATLQPSIQLVGSRDLLEIKDSDGIQIPVKKKKLVTTPDALATTKNKNNTKLIKPTTTTTVTNSTKLTANKNSTKINKLQEKTIVKLKLNATSKPSNSNSTKLTSKPSNSTKPISKSLNSTKPILKSSNSTKPTSLLSQKSTDPAKKNKPTIVKKEVKKSTKPVGGLTYREDDDEDDFVSEFRDLPSRFQETLLPDLEVLSSTSKAYLNKANKQISKGFNPIVGKKYAPMVASIISFAFILIPFLLVSLIFNRIKAYFSLQKLVIFIQIYLSIYFSILSLSSIVTGLEPLKFFYATSQSTYICIQLLQTLAYVLYLLVLLMYLVLVFSTESAMASKLLGLGQTFVGFAVGLHYYMTVFHRAVLRQPPKTSWKVHAVYATCFLLICLLGTAERRKKAYVVDGSEEGKKS</sequence>
<dbReference type="STRING" id="59895.A0A103XK92"/>
<feature type="signal peptide" evidence="3">
    <location>
        <begin position="1"/>
        <end position="24"/>
    </location>
</feature>
<proteinExistence type="predicted"/>
<comment type="caution">
    <text evidence="4">The sequence shown here is derived from an EMBL/GenBank/DDBJ whole genome shotgun (WGS) entry which is preliminary data.</text>
</comment>
<feature type="transmembrane region" description="Helical" evidence="2">
    <location>
        <begin position="250"/>
        <end position="274"/>
    </location>
</feature>
<keyword evidence="3" id="KW-0732">Signal</keyword>
<dbReference type="Gramene" id="KVH92239">
    <property type="protein sequence ID" value="KVH92239"/>
    <property type="gene ID" value="Ccrd_005727"/>
</dbReference>